<comment type="caution">
    <text evidence="8">The sequence shown here is derived from an EMBL/GenBank/DDBJ whole genome shotgun (WGS) entry which is preliminary data.</text>
</comment>
<evidence type="ECO:0000259" key="7">
    <source>
        <dbReference type="Pfam" id="PF00892"/>
    </source>
</evidence>
<keyword evidence="2" id="KW-1003">Cell membrane</keyword>
<feature type="domain" description="EamA" evidence="7">
    <location>
        <begin position="6"/>
        <end position="146"/>
    </location>
</feature>
<feature type="domain" description="EamA" evidence="7">
    <location>
        <begin position="156"/>
        <end position="293"/>
    </location>
</feature>
<feature type="transmembrane region" description="Helical" evidence="6">
    <location>
        <begin position="280"/>
        <end position="298"/>
    </location>
</feature>
<evidence type="ECO:0000256" key="6">
    <source>
        <dbReference type="SAM" id="Phobius"/>
    </source>
</evidence>
<feature type="transmembrane region" description="Helical" evidence="6">
    <location>
        <begin position="191"/>
        <end position="209"/>
    </location>
</feature>
<protein>
    <recommendedName>
        <fullName evidence="7">EamA domain-containing protein</fullName>
    </recommendedName>
</protein>
<dbReference type="InterPro" id="IPR037185">
    <property type="entry name" value="EmrE-like"/>
</dbReference>
<dbReference type="SUPFAM" id="SSF103481">
    <property type="entry name" value="Multidrug resistance efflux transporter EmrE"/>
    <property type="match status" value="2"/>
</dbReference>
<feature type="transmembrane region" description="Helical" evidence="6">
    <location>
        <begin position="75"/>
        <end position="94"/>
    </location>
</feature>
<evidence type="ECO:0000256" key="3">
    <source>
        <dbReference type="ARBA" id="ARBA00022692"/>
    </source>
</evidence>
<evidence type="ECO:0000313" key="8">
    <source>
        <dbReference type="EMBL" id="PIS22493.1"/>
    </source>
</evidence>
<feature type="transmembrane region" description="Helical" evidence="6">
    <location>
        <begin position="252"/>
        <end position="274"/>
    </location>
</feature>
<feature type="transmembrane region" description="Helical" evidence="6">
    <location>
        <begin position="106"/>
        <end position="124"/>
    </location>
</feature>
<feature type="transmembrane region" description="Helical" evidence="6">
    <location>
        <begin position="7"/>
        <end position="24"/>
    </location>
</feature>
<dbReference type="InterPro" id="IPR000620">
    <property type="entry name" value="EamA_dom"/>
</dbReference>
<feature type="transmembrane region" description="Helical" evidence="6">
    <location>
        <begin position="159"/>
        <end position="179"/>
    </location>
</feature>
<organism evidence="8 9">
    <name type="scientific">candidate division WWE3 bacterium CG08_land_8_20_14_0_20_41_10</name>
    <dbReference type="NCBI Taxonomy" id="1975085"/>
    <lineage>
        <taxon>Bacteria</taxon>
        <taxon>Katanobacteria</taxon>
    </lineage>
</organism>
<dbReference type="GO" id="GO:0005886">
    <property type="term" value="C:plasma membrane"/>
    <property type="evidence" value="ECO:0007669"/>
    <property type="project" value="UniProtKB-SubCell"/>
</dbReference>
<keyword evidence="5 6" id="KW-0472">Membrane</keyword>
<evidence type="ECO:0000256" key="4">
    <source>
        <dbReference type="ARBA" id="ARBA00022989"/>
    </source>
</evidence>
<gene>
    <name evidence="8" type="ORF">COT50_01635</name>
</gene>
<dbReference type="InterPro" id="IPR050638">
    <property type="entry name" value="AA-Vitamin_Transporters"/>
</dbReference>
<name>A0A2H0XC42_UNCKA</name>
<evidence type="ECO:0000256" key="1">
    <source>
        <dbReference type="ARBA" id="ARBA00004651"/>
    </source>
</evidence>
<evidence type="ECO:0000313" key="9">
    <source>
        <dbReference type="Proteomes" id="UP000231252"/>
    </source>
</evidence>
<dbReference type="EMBL" id="PEYU01000029">
    <property type="protein sequence ID" value="PIS22493.1"/>
    <property type="molecule type" value="Genomic_DNA"/>
</dbReference>
<evidence type="ECO:0000256" key="5">
    <source>
        <dbReference type="ARBA" id="ARBA00023136"/>
    </source>
</evidence>
<feature type="transmembrane region" description="Helical" evidence="6">
    <location>
        <begin position="221"/>
        <end position="240"/>
    </location>
</feature>
<accession>A0A2H0XC42</accession>
<reference evidence="9" key="1">
    <citation type="submission" date="2017-09" db="EMBL/GenBank/DDBJ databases">
        <title>Depth-based differentiation of microbial function through sediment-hosted aquifers and enrichment of novel symbionts in the deep terrestrial subsurface.</title>
        <authorList>
            <person name="Probst A.J."/>
            <person name="Ladd B."/>
            <person name="Jarett J.K."/>
            <person name="Geller-Mcgrath D.E."/>
            <person name="Sieber C.M.K."/>
            <person name="Emerson J.B."/>
            <person name="Anantharaman K."/>
            <person name="Thomas B.C."/>
            <person name="Malmstrom R."/>
            <person name="Stieglmeier M."/>
            <person name="Klingl A."/>
            <person name="Woyke T."/>
            <person name="Ryan C.M."/>
            <person name="Banfield J.F."/>
        </authorList>
    </citation>
    <scope>NUCLEOTIDE SEQUENCE [LARGE SCALE GENOMIC DNA]</scope>
</reference>
<dbReference type="Pfam" id="PF00892">
    <property type="entry name" value="EamA"/>
    <property type="match status" value="2"/>
</dbReference>
<feature type="transmembrane region" description="Helical" evidence="6">
    <location>
        <begin position="131"/>
        <end position="153"/>
    </location>
</feature>
<keyword evidence="4 6" id="KW-1133">Transmembrane helix</keyword>
<proteinExistence type="predicted"/>
<evidence type="ECO:0000256" key="2">
    <source>
        <dbReference type="ARBA" id="ARBA00022475"/>
    </source>
</evidence>
<dbReference type="Proteomes" id="UP000231252">
    <property type="component" value="Unassembled WGS sequence"/>
</dbReference>
<dbReference type="PANTHER" id="PTHR32322">
    <property type="entry name" value="INNER MEMBRANE TRANSPORTER"/>
    <property type="match status" value="1"/>
</dbReference>
<keyword evidence="3 6" id="KW-0812">Transmembrane</keyword>
<comment type="subcellular location">
    <subcellularLocation>
        <location evidence="1">Cell membrane</location>
        <topology evidence="1">Multi-pass membrane protein</topology>
    </subcellularLocation>
</comment>
<dbReference type="PANTHER" id="PTHR32322:SF18">
    <property type="entry name" value="S-ADENOSYLMETHIONINE_S-ADENOSYLHOMOCYSTEINE TRANSPORTER"/>
    <property type="match status" value="1"/>
</dbReference>
<feature type="transmembrane region" description="Helical" evidence="6">
    <location>
        <begin position="36"/>
        <end position="55"/>
    </location>
</feature>
<sequence length="315" mass="34112">MLNTNKGLYLAFLTALISGVSIFINKFAVASFANPVMLPTIKNSLVGLLLLVTLVASGQWQKSRAELKSLSKKQLFQLVSVAIIGGALPFYLFFTGLAQIPAVNAGIIHKSLVLWVAILAIPLLKEKVSKTLALAVLILFAGNLMIGGFNGFTLSKGEIMVFLATLLWAMETILAKEVLKAVNANVVATARMGLGSLILIFIAVITAPSDILKMVSLNSSQWFWISLTAVALFAYVSTWYRALKLAPAITVSAVLVLSTLITNLLSAIFITHAWNLTLTLQGFLIVFGVVFVTLAQIIKIKKTPYKILLIDRHPD</sequence>
<dbReference type="AlphaFoldDB" id="A0A2H0XC42"/>